<reference evidence="2" key="1">
    <citation type="journal article" date="2020" name="G3 (Bethesda)">
        <title>High-Quality Assemblies for Three Invasive Social Wasps from the &lt;i&gt;Vespula&lt;/i&gt; Genus.</title>
        <authorList>
            <person name="Harrop T.W.R."/>
            <person name="Guhlin J."/>
            <person name="McLaughlin G.M."/>
            <person name="Permina E."/>
            <person name="Stockwell P."/>
            <person name="Gilligan J."/>
            <person name="Le Lec M.F."/>
            <person name="Gruber M.A.M."/>
            <person name="Quinn O."/>
            <person name="Lovegrove M."/>
            <person name="Duncan E.J."/>
            <person name="Remnant E.J."/>
            <person name="Van Eeckhoven J."/>
            <person name="Graham B."/>
            <person name="Knapp R.A."/>
            <person name="Langford K.W."/>
            <person name="Kronenberg Z."/>
            <person name="Press M.O."/>
            <person name="Eacker S.M."/>
            <person name="Wilson-Rankin E.E."/>
            <person name="Purcell J."/>
            <person name="Lester P.J."/>
            <person name="Dearden P.K."/>
        </authorList>
    </citation>
    <scope>NUCLEOTIDE SEQUENCE</scope>
    <source>
        <strain evidence="2">Volc-1</strain>
    </source>
</reference>
<dbReference type="EMBL" id="JACSDY010000018">
    <property type="protein sequence ID" value="KAF7400050.1"/>
    <property type="molecule type" value="Genomic_DNA"/>
</dbReference>
<feature type="compositionally biased region" description="Basic residues" evidence="1">
    <location>
        <begin position="13"/>
        <end position="48"/>
    </location>
</feature>
<name>A0A834N7U7_VESPE</name>
<comment type="caution">
    <text evidence="2">The sequence shown here is derived from an EMBL/GenBank/DDBJ whole genome shotgun (WGS) entry which is preliminary data.</text>
</comment>
<sequence>MSVDHPTSLDVARKRRSAMPSERKRKRLSLSWRGKARQGKARQGKARQGKRDGKGSLSNDGRARKLATFAPRKSYEGFVAELLMNIKGHYNGDKLWPLSRAIFMLSIPRNVEPLKIQGSNHND</sequence>
<keyword evidence="3" id="KW-1185">Reference proteome</keyword>
<dbReference type="Proteomes" id="UP000600918">
    <property type="component" value="Unassembled WGS sequence"/>
</dbReference>
<gene>
    <name evidence="2" type="ORF">H0235_015787</name>
</gene>
<evidence type="ECO:0000256" key="1">
    <source>
        <dbReference type="SAM" id="MobiDB-lite"/>
    </source>
</evidence>
<organism evidence="2 3">
    <name type="scientific">Vespula pensylvanica</name>
    <name type="common">Western yellow jacket</name>
    <name type="synonym">Wasp</name>
    <dbReference type="NCBI Taxonomy" id="30213"/>
    <lineage>
        <taxon>Eukaryota</taxon>
        <taxon>Metazoa</taxon>
        <taxon>Ecdysozoa</taxon>
        <taxon>Arthropoda</taxon>
        <taxon>Hexapoda</taxon>
        <taxon>Insecta</taxon>
        <taxon>Pterygota</taxon>
        <taxon>Neoptera</taxon>
        <taxon>Endopterygota</taxon>
        <taxon>Hymenoptera</taxon>
        <taxon>Apocrita</taxon>
        <taxon>Aculeata</taxon>
        <taxon>Vespoidea</taxon>
        <taxon>Vespidae</taxon>
        <taxon>Vespinae</taxon>
        <taxon>Vespula</taxon>
    </lineage>
</organism>
<protein>
    <submittedName>
        <fullName evidence="2">Uncharacterized protein</fullName>
    </submittedName>
</protein>
<dbReference type="AlphaFoldDB" id="A0A834N7U7"/>
<evidence type="ECO:0000313" key="3">
    <source>
        <dbReference type="Proteomes" id="UP000600918"/>
    </source>
</evidence>
<proteinExistence type="predicted"/>
<accession>A0A834N7U7</accession>
<evidence type="ECO:0000313" key="2">
    <source>
        <dbReference type="EMBL" id="KAF7400050.1"/>
    </source>
</evidence>
<feature type="region of interest" description="Disordered" evidence="1">
    <location>
        <begin position="1"/>
        <end position="65"/>
    </location>
</feature>